<name>A0A1I8G1G4_9PLAT</name>
<dbReference type="InterPro" id="IPR042502">
    <property type="entry name" value="TM7SF3"/>
</dbReference>
<sequence>KLVWNRLVKVSLDSDGQVLTIDSPLGVPSDTAFLLLQGHQLPSLSYNANQLLQLSTLLEFNRSDSVTKGHHIGLVTMETSLPRWYARLVNDEQLNNSGSTKPSYAWLLIVAKAWDEPLPGGCCTNRSLPWSACNSIGPAVNLSRPAASCPIWQLDFHPAAGLKTNKPNLRICHSKSQTLDSSGHRLKRFKLRYRLYVAEVTHGDWPAALRLMSTAQDAVAYGHLIGVISNSASVNSDNCCRFTVGSRDNINLIATVVAERVDTSQFSVFLCGFINGSLVFLPVTLRQTAAQLSMVASLLLGCLAPGLIFGGIALVIWLRKRWNWMAYLILHLPCCYALASLLFATPFGQLWWLTGHEAAFLGALGAAVLLCLLLLLLFSSSGAIFSLSFVGAFMLTAGLTANLPVSSIFPYLFLDLFRRTATENYNGALLYYEFRRVADLAALIGWPIVTAVCCLLQYRCNRKLGLDPGSRGNIEPGFEPTLPLPPPPPTSSLAAAAGAGDGDERRTQQRLLNVSFIGDGVFRDGAGDRAPLIRQ</sequence>
<feature type="domain" description="TM7S3/TM198-like" evidence="7">
    <location>
        <begin position="265"/>
        <end position="458"/>
    </location>
</feature>
<feature type="transmembrane region" description="Helical" evidence="6">
    <location>
        <begin position="324"/>
        <end position="347"/>
    </location>
</feature>
<dbReference type="Proteomes" id="UP000095280">
    <property type="component" value="Unplaced"/>
</dbReference>
<keyword evidence="8" id="KW-1185">Reference proteome</keyword>
<evidence type="ECO:0000259" key="7">
    <source>
        <dbReference type="Pfam" id="PF13886"/>
    </source>
</evidence>
<evidence type="ECO:0000256" key="1">
    <source>
        <dbReference type="ARBA" id="ARBA00004141"/>
    </source>
</evidence>
<dbReference type="PANTHER" id="PTHR15937">
    <property type="entry name" value="TRANSMEMBRANE 7 SUPERFAMILY MEMBER 3"/>
    <property type="match status" value="1"/>
</dbReference>
<reference evidence="9" key="1">
    <citation type="submission" date="2016-11" db="UniProtKB">
        <authorList>
            <consortium name="WormBaseParasite"/>
        </authorList>
    </citation>
    <scope>IDENTIFICATION</scope>
</reference>
<feature type="transmembrane region" description="Helical" evidence="6">
    <location>
        <begin position="297"/>
        <end position="318"/>
    </location>
</feature>
<evidence type="ECO:0000256" key="3">
    <source>
        <dbReference type="ARBA" id="ARBA00022989"/>
    </source>
</evidence>
<dbReference type="WBParaSite" id="maker-uti_cns_0000545-snap-gene-0.10-mRNA-1">
    <property type="protein sequence ID" value="maker-uti_cns_0000545-snap-gene-0.10-mRNA-1"/>
    <property type="gene ID" value="maker-uti_cns_0000545-snap-gene-0.10"/>
</dbReference>
<evidence type="ECO:0000256" key="4">
    <source>
        <dbReference type="ARBA" id="ARBA00023136"/>
    </source>
</evidence>
<proteinExistence type="predicted"/>
<feature type="transmembrane region" description="Helical" evidence="6">
    <location>
        <begin position="266"/>
        <end position="285"/>
    </location>
</feature>
<feature type="transmembrane region" description="Helical" evidence="6">
    <location>
        <begin position="437"/>
        <end position="458"/>
    </location>
</feature>
<feature type="transmembrane region" description="Helical" evidence="6">
    <location>
        <begin position="359"/>
        <end position="378"/>
    </location>
</feature>
<dbReference type="AlphaFoldDB" id="A0A1I8G1G4"/>
<protein>
    <submittedName>
        <fullName evidence="9">DUF4203 domain-containing protein</fullName>
    </submittedName>
</protein>
<keyword evidence="4 6" id="KW-0472">Membrane</keyword>
<evidence type="ECO:0000313" key="8">
    <source>
        <dbReference type="Proteomes" id="UP000095280"/>
    </source>
</evidence>
<dbReference type="GO" id="GO:0005886">
    <property type="term" value="C:plasma membrane"/>
    <property type="evidence" value="ECO:0007669"/>
    <property type="project" value="TreeGrafter"/>
</dbReference>
<dbReference type="InterPro" id="IPR025256">
    <property type="entry name" value="TM7S3/TM198-like_dom"/>
</dbReference>
<dbReference type="GO" id="GO:0043069">
    <property type="term" value="P:negative regulation of programmed cell death"/>
    <property type="evidence" value="ECO:0007669"/>
    <property type="project" value="TreeGrafter"/>
</dbReference>
<evidence type="ECO:0000256" key="6">
    <source>
        <dbReference type="SAM" id="Phobius"/>
    </source>
</evidence>
<feature type="transmembrane region" description="Helical" evidence="6">
    <location>
        <begin position="384"/>
        <end position="417"/>
    </location>
</feature>
<comment type="subcellular location">
    <subcellularLocation>
        <location evidence="1">Membrane</location>
        <topology evidence="1">Multi-pass membrane protein</topology>
    </subcellularLocation>
</comment>
<dbReference type="PANTHER" id="PTHR15937:SF3">
    <property type="entry name" value="TRANSMEMBRANE 7 SUPERFAMILY MEMBER 3"/>
    <property type="match status" value="1"/>
</dbReference>
<evidence type="ECO:0000256" key="5">
    <source>
        <dbReference type="SAM" id="MobiDB-lite"/>
    </source>
</evidence>
<evidence type="ECO:0000313" key="9">
    <source>
        <dbReference type="WBParaSite" id="maker-uti_cns_0000545-snap-gene-0.10-mRNA-1"/>
    </source>
</evidence>
<evidence type="ECO:0000256" key="2">
    <source>
        <dbReference type="ARBA" id="ARBA00022692"/>
    </source>
</evidence>
<feature type="region of interest" description="Disordered" evidence="5">
    <location>
        <begin position="475"/>
        <end position="500"/>
    </location>
</feature>
<organism evidence="8 9">
    <name type="scientific">Macrostomum lignano</name>
    <dbReference type="NCBI Taxonomy" id="282301"/>
    <lineage>
        <taxon>Eukaryota</taxon>
        <taxon>Metazoa</taxon>
        <taxon>Spiralia</taxon>
        <taxon>Lophotrochozoa</taxon>
        <taxon>Platyhelminthes</taxon>
        <taxon>Rhabditophora</taxon>
        <taxon>Macrostomorpha</taxon>
        <taxon>Macrostomida</taxon>
        <taxon>Macrostomidae</taxon>
        <taxon>Macrostomum</taxon>
    </lineage>
</organism>
<keyword evidence="2 6" id="KW-0812">Transmembrane</keyword>
<keyword evidence="3 6" id="KW-1133">Transmembrane helix</keyword>
<dbReference type="Pfam" id="PF13886">
    <property type="entry name" value="TM7S3_TM198"/>
    <property type="match status" value="1"/>
</dbReference>
<accession>A0A1I8G1G4</accession>